<evidence type="ECO:0000256" key="7">
    <source>
        <dbReference type="PROSITE-ProRule" id="PRU10141"/>
    </source>
</evidence>
<dbReference type="SMART" id="SM00220">
    <property type="entry name" value="S_TKc"/>
    <property type="match status" value="1"/>
</dbReference>
<dbReference type="SUPFAM" id="SSF56112">
    <property type="entry name" value="Protein kinase-like (PK-like)"/>
    <property type="match status" value="1"/>
</dbReference>
<evidence type="ECO:0000259" key="9">
    <source>
        <dbReference type="PROSITE" id="PS50011"/>
    </source>
</evidence>
<keyword evidence="5" id="KW-0418">Kinase</keyword>
<dbReference type="AlphaFoldDB" id="A0A4Y9Z3I1"/>
<dbReference type="PANTHER" id="PTHR24346">
    <property type="entry name" value="MAP/MICROTUBULE AFFINITY-REGULATING KINASE"/>
    <property type="match status" value="1"/>
</dbReference>
<keyword evidence="2 8" id="KW-0723">Serine/threonine-protein kinase</keyword>
<dbReference type="InterPro" id="IPR008271">
    <property type="entry name" value="Ser/Thr_kinase_AS"/>
</dbReference>
<dbReference type="PROSITE" id="PS50011">
    <property type="entry name" value="PROTEIN_KINASE_DOM"/>
    <property type="match status" value="1"/>
</dbReference>
<dbReference type="InterPro" id="IPR000719">
    <property type="entry name" value="Prot_kinase_dom"/>
</dbReference>
<dbReference type="PROSITE" id="PS00108">
    <property type="entry name" value="PROTEIN_KINASE_ST"/>
    <property type="match status" value="1"/>
</dbReference>
<feature type="domain" description="Protein kinase" evidence="9">
    <location>
        <begin position="11"/>
        <end position="281"/>
    </location>
</feature>
<evidence type="ECO:0000313" key="12">
    <source>
        <dbReference type="Proteomes" id="UP000298390"/>
    </source>
</evidence>
<dbReference type="STRING" id="34475.A0A4Y9Z3I1"/>
<dbReference type="PANTHER" id="PTHR24346:SF82">
    <property type="entry name" value="KP78A-RELATED"/>
    <property type="match status" value="1"/>
</dbReference>
<evidence type="ECO:0000313" key="10">
    <source>
        <dbReference type="EMBL" id="KAH9837975.1"/>
    </source>
</evidence>
<evidence type="ECO:0000313" key="11">
    <source>
        <dbReference type="EMBL" id="TFY68411.1"/>
    </source>
</evidence>
<feature type="binding site" evidence="7">
    <location>
        <position position="40"/>
    </location>
    <ligand>
        <name>ATP</name>
        <dbReference type="ChEBI" id="CHEBI:30616"/>
    </ligand>
</feature>
<dbReference type="Pfam" id="PF00069">
    <property type="entry name" value="Pkinase"/>
    <property type="match status" value="1"/>
</dbReference>
<accession>A0A4Y9Z3I1</accession>
<dbReference type="PROSITE" id="PS00107">
    <property type="entry name" value="PROTEIN_KINASE_ATP"/>
    <property type="match status" value="1"/>
</dbReference>
<comment type="similarity">
    <text evidence="1">Belongs to the protein kinase superfamily. CAMK Ser/Thr protein kinase family. NIM1 subfamily.</text>
</comment>
<reference evidence="10 13" key="2">
    <citation type="journal article" date="2021" name="Environ. Microbiol.">
        <title>Gene family expansions and transcriptome signatures uncover fungal adaptations to wood decay.</title>
        <authorList>
            <person name="Hage H."/>
            <person name="Miyauchi S."/>
            <person name="Viragh M."/>
            <person name="Drula E."/>
            <person name="Min B."/>
            <person name="Chaduli D."/>
            <person name="Navarro D."/>
            <person name="Favel A."/>
            <person name="Norest M."/>
            <person name="Lesage-Meessen L."/>
            <person name="Balint B."/>
            <person name="Merenyi Z."/>
            <person name="de Eugenio L."/>
            <person name="Morin E."/>
            <person name="Martinez A.T."/>
            <person name="Baldrian P."/>
            <person name="Stursova M."/>
            <person name="Martinez M.J."/>
            <person name="Novotny C."/>
            <person name="Magnuson J.K."/>
            <person name="Spatafora J.W."/>
            <person name="Maurice S."/>
            <person name="Pangilinan J."/>
            <person name="Andreopoulos W."/>
            <person name="LaButti K."/>
            <person name="Hundley H."/>
            <person name="Na H."/>
            <person name="Kuo A."/>
            <person name="Barry K."/>
            <person name="Lipzen A."/>
            <person name="Henrissat B."/>
            <person name="Riley R."/>
            <person name="Ahrendt S."/>
            <person name="Nagy L.G."/>
            <person name="Grigoriev I.V."/>
            <person name="Martin F."/>
            <person name="Rosso M.N."/>
        </authorList>
    </citation>
    <scope>NUCLEOTIDE SEQUENCE [LARGE SCALE GENOMIC DNA]</scope>
    <source>
        <strain evidence="10 13">CIRM-BRFM 1785</strain>
    </source>
</reference>
<keyword evidence="13" id="KW-1185">Reference proteome</keyword>
<protein>
    <submittedName>
        <fullName evidence="10">Kinase-like domain-containing protein</fullName>
    </submittedName>
</protein>
<dbReference type="GO" id="GO:0004674">
    <property type="term" value="F:protein serine/threonine kinase activity"/>
    <property type="evidence" value="ECO:0007669"/>
    <property type="project" value="UniProtKB-KW"/>
</dbReference>
<dbReference type="OrthoDB" id="539158at2759"/>
<dbReference type="InterPro" id="IPR011009">
    <property type="entry name" value="Kinase-like_dom_sf"/>
</dbReference>
<keyword evidence="6 7" id="KW-0067">ATP-binding</keyword>
<evidence type="ECO:0000256" key="1">
    <source>
        <dbReference type="ARBA" id="ARBA00010791"/>
    </source>
</evidence>
<name>A0A4Y9Z3I1_9APHY</name>
<dbReference type="InterPro" id="IPR017441">
    <property type="entry name" value="Protein_kinase_ATP_BS"/>
</dbReference>
<evidence type="ECO:0000256" key="4">
    <source>
        <dbReference type="ARBA" id="ARBA00022741"/>
    </source>
</evidence>
<dbReference type="GO" id="GO:0005737">
    <property type="term" value="C:cytoplasm"/>
    <property type="evidence" value="ECO:0007669"/>
    <property type="project" value="TreeGrafter"/>
</dbReference>
<gene>
    <name evidence="10" type="ORF">C8Q71DRAFT_755431</name>
    <name evidence="11" type="ORF">EVJ58_g1040</name>
</gene>
<dbReference type="GO" id="GO:0035556">
    <property type="term" value="P:intracellular signal transduction"/>
    <property type="evidence" value="ECO:0007669"/>
    <property type="project" value="TreeGrafter"/>
</dbReference>
<reference evidence="11 12" key="1">
    <citation type="submission" date="2019-01" db="EMBL/GenBank/DDBJ databases">
        <title>Genome sequencing of the rare red list fungi Fomitopsis rosea.</title>
        <authorList>
            <person name="Buettner E."/>
            <person name="Kellner H."/>
        </authorList>
    </citation>
    <scope>NUCLEOTIDE SEQUENCE [LARGE SCALE GENOMIC DNA]</scope>
    <source>
        <strain evidence="11 12">DSM 105464</strain>
    </source>
</reference>
<keyword evidence="4 7" id="KW-0547">Nucleotide-binding</keyword>
<evidence type="ECO:0000313" key="13">
    <source>
        <dbReference type="Proteomes" id="UP000814176"/>
    </source>
</evidence>
<dbReference type="Proteomes" id="UP000298390">
    <property type="component" value="Unassembled WGS sequence"/>
</dbReference>
<dbReference type="Gene3D" id="1.10.510.10">
    <property type="entry name" value="Transferase(Phosphotransferase) domain 1"/>
    <property type="match status" value="1"/>
</dbReference>
<dbReference type="GeneID" id="72004281"/>
<sequence>MKLKFPQVAGFQLVQQLGGGGFSIVYRAVNFDDHRVAACKVVTLTPETTEKERKTFDKEMRIHSALKHDNILEFITAVIVEPSQPANPYHPGLYMLLELAAGGDLFDKIAPDVGVGEEVSHYYFSQLIAGLQYIHREGVCHRDLKPENVLLDAGGTLKISDFGLCAVYMLKGTGKTRMLSERCGSLPYLAPEMCRDAPYEAEPIDVWGSGVILYALLAGNTPWDEPTKHSYEYAHYLTGECFDDAPWNRFSRDVLSLITGMLAIVPSRRMSLAEVVEHPWMMRPSQIAKKGPMVLANSLTESLRQTGDLQIATPDVTYNVDADGDQIMGNASYISQFTQTLMLFSQTQSGRRYTPHLTRFYAQLLPHLMLPLIQEALTAEGVKWKSAQEYVLDEPGGETVILRMRIGGHDRRRLMFKGWVELEHFSIGGHEGTYCVMARDQGNPISWRLLWRAVIENEAVEPHVFRKREDE</sequence>
<evidence type="ECO:0000256" key="3">
    <source>
        <dbReference type="ARBA" id="ARBA00022679"/>
    </source>
</evidence>
<evidence type="ECO:0000256" key="5">
    <source>
        <dbReference type="ARBA" id="ARBA00022777"/>
    </source>
</evidence>
<dbReference type="EMBL" id="SEKV01000031">
    <property type="protein sequence ID" value="TFY68411.1"/>
    <property type="molecule type" value="Genomic_DNA"/>
</dbReference>
<dbReference type="EMBL" id="JADCUA010000008">
    <property type="protein sequence ID" value="KAH9837975.1"/>
    <property type="molecule type" value="Genomic_DNA"/>
</dbReference>
<evidence type="ECO:0000256" key="2">
    <source>
        <dbReference type="ARBA" id="ARBA00022527"/>
    </source>
</evidence>
<keyword evidence="3" id="KW-0808">Transferase</keyword>
<dbReference type="Proteomes" id="UP000814176">
    <property type="component" value="Unassembled WGS sequence"/>
</dbReference>
<comment type="caution">
    <text evidence="11">The sequence shown here is derived from an EMBL/GenBank/DDBJ whole genome shotgun (WGS) entry which is preliminary data.</text>
</comment>
<evidence type="ECO:0000256" key="8">
    <source>
        <dbReference type="RuleBase" id="RU000304"/>
    </source>
</evidence>
<evidence type="ECO:0000256" key="6">
    <source>
        <dbReference type="ARBA" id="ARBA00022840"/>
    </source>
</evidence>
<dbReference type="GO" id="GO:0005524">
    <property type="term" value="F:ATP binding"/>
    <property type="evidence" value="ECO:0007669"/>
    <property type="project" value="UniProtKB-UniRule"/>
</dbReference>
<proteinExistence type="inferred from homology"/>
<dbReference type="RefSeq" id="XP_047780013.1">
    <property type="nucleotide sequence ID" value="XM_047923549.1"/>
</dbReference>
<organism evidence="11 12">
    <name type="scientific">Rhodofomes roseus</name>
    <dbReference type="NCBI Taxonomy" id="34475"/>
    <lineage>
        <taxon>Eukaryota</taxon>
        <taxon>Fungi</taxon>
        <taxon>Dikarya</taxon>
        <taxon>Basidiomycota</taxon>
        <taxon>Agaricomycotina</taxon>
        <taxon>Agaricomycetes</taxon>
        <taxon>Polyporales</taxon>
        <taxon>Rhodofomes</taxon>
    </lineage>
</organism>
<dbReference type="FunFam" id="1.10.510.10:FF:000571">
    <property type="entry name" value="Maternal embryonic leucine zipper kinase"/>
    <property type="match status" value="1"/>
</dbReference>